<name>A0A9N9JII2_9GLOM</name>
<evidence type="ECO:0000313" key="2">
    <source>
        <dbReference type="EMBL" id="CAG8782685.1"/>
    </source>
</evidence>
<dbReference type="AlphaFoldDB" id="A0A9N9JII2"/>
<dbReference type="OrthoDB" id="5422788at2759"/>
<feature type="non-terminal residue" evidence="2">
    <location>
        <position position="1"/>
    </location>
</feature>
<dbReference type="InterPro" id="IPR004875">
    <property type="entry name" value="DDE_SF_endonuclease_dom"/>
</dbReference>
<dbReference type="Pfam" id="PF03184">
    <property type="entry name" value="DDE_1"/>
    <property type="match status" value="1"/>
</dbReference>
<evidence type="ECO:0000313" key="3">
    <source>
        <dbReference type="Proteomes" id="UP000789342"/>
    </source>
</evidence>
<protein>
    <submittedName>
        <fullName evidence="2">2650_t:CDS:1</fullName>
    </submittedName>
</protein>
<feature type="domain" description="DDE-1" evidence="1">
    <location>
        <begin position="90"/>
        <end position="213"/>
    </location>
</feature>
<sequence>SLMMKANCYSSFQRLGLMLSSHDIIFLFSESQTRRKSIGPLGKWKLSGIANMNQTLIEFDMCAKGATYETRGAKTVWIKSSGSGLDKCQATIQLTIFADGLKRIQPLIVFRGKGLRISQKEKSSWDYQVIVQFQDNAWVDENIIKYWINHMWKPWVSLDNTPNLLVADVHHAQKTDKVLDMLKECNTITALVPPGCISLIQPLDVALNAQFKQ</sequence>
<dbReference type="Proteomes" id="UP000789342">
    <property type="component" value="Unassembled WGS sequence"/>
</dbReference>
<evidence type="ECO:0000259" key="1">
    <source>
        <dbReference type="Pfam" id="PF03184"/>
    </source>
</evidence>
<accession>A0A9N9JII2</accession>
<proteinExistence type="predicted"/>
<gene>
    <name evidence="2" type="ORF">AMORRO_LOCUS17460</name>
</gene>
<feature type="non-terminal residue" evidence="2">
    <location>
        <position position="213"/>
    </location>
</feature>
<reference evidence="2" key="1">
    <citation type="submission" date="2021-06" db="EMBL/GenBank/DDBJ databases">
        <authorList>
            <person name="Kallberg Y."/>
            <person name="Tangrot J."/>
            <person name="Rosling A."/>
        </authorList>
    </citation>
    <scope>NUCLEOTIDE SEQUENCE</scope>
    <source>
        <strain evidence="2">CL551</strain>
    </source>
</reference>
<organism evidence="2 3">
    <name type="scientific">Acaulospora morrowiae</name>
    <dbReference type="NCBI Taxonomy" id="94023"/>
    <lineage>
        <taxon>Eukaryota</taxon>
        <taxon>Fungi</taxon>
        <taxon>Fungi incertae sedis</taxon>
        <taxon>Mucoromycota</taxon>
        <taxon>Glomeromycotina</taxon>
        <taxon>Glomeromycetes</taxon>
        <taxon>Diversisporales</taxon>
        <taxon>Acaulosporaceae</taxon>
        <taxon>Acaulospora</taxon>
    </lineage>
</organism>
<dbReference type="GO" id="GO:0003676">
    <property type="term" value="F:nucleic acid binding"/>
    <property type="evidence" value="ECO:0007669"/>
    <property type="project" value="InterPro"/>
</dbReference>
<keyword evidence="3" id="KW-1185">Reference proteome</keyword>
<dbReference type="EMBL" id="CAJVPV010054023">
    <property type="protein sequence ID" value="CAG8782685.1"/>
    <property type="molecule type" value="Genomic_DNA"/>
</dbReference>
<comment type="caution">
    <text evidence="2">The sequence shown here is derived from an EMBL/GenBank/DDBJ whole genome shotgun (WGS) entry which is preliminary data.</text>
</comment>